<dbReference type="InterPro" id="IPR019734">
    <property type="entry name" value="TPR_rpt"/>
</dbReference>
<comment type="caution">
    <text evidence="8">The sequence shown here is derived from an EMBL/GenBank/DDBJ whole genome shotgun (WGS) entry which is preliminary data.</text>
</comment>
<dbReference type="SUPFAM" id="SSF48452">
    <property type="entry name" value="TPR-like"/>
    <property type="match status" value="1"/>
</dbReference>
<feature type="domain" description="U-box" evidence="7">
    <location>
        <begin position="279"/>
        <end position="356"/>
    </location>
</feature>
<evidence type="ECO:0000259" key="7">
    <source>
        <dbReference type="PROSITE" id="PS51698"/>
    </source>
</evidence>
<dbReference type="InterPro" id="IPR003613">
    <property type="entry name" value="Ubox_domain"/>
</dbReference>
<keyword evidence="3" id="KW-0677">Repeat</keyword>
<feature type="repeat" description="TPR" evidence="6">
    <location>
        <begin position="75"/>
        <end position="108"/>
    </location>
</feature>
<organism evidence="8 9">
    <name type="scientific">Humicola insolens</name>
    <name type="common">Soft-rot fungus</name>
    <dbReference type="NCBI Taxonomy" id="85995"/>
    <lineage>
        <taxon>Eukaryota</taxon>
        <taxon>Fungi</taxon>
        <taxon>Dikarya</taxon>
        <taxon>Ascomycota</taxon>
        <taxon>Pezizomycotina</taxon>
        <taxon>Sordariomycetes</taxon>
        <taxon>Sordariomycetidae</taxon>
        <taxon>Sordariales</taxon>
        <taxon>Chaetomiaceae</taxon>
        <taxon>Mycothermus</taxon>
    </lineage>
</organism>
<sequence length="359" mass="41062">MNVVKKADSDFWKLPVSKVDKSGNPEPRAAPLFSPQRLPVRPQLQWGHRYPEPPLRRCGRSRHGDGHRITDMAKSIQLKEEGNRRFQAGDYAQAEALYSQAIIADPTNPALYTNRAMARLKLSQWDSAIADCSECLRLSPNSMKAHYILSQAHLALRAHDDAVHHALRAHALCIGDDANNNAAKTSNQNSLATITAHVLRCKKERWDHLEKRRVRETSELEAEVLELLARERERAVRDAEENGLGEAGRKEVEEEWDAKAERLREVFERARPKEEKKRRVPDWAIDDISFCVMVDPVVVSSTTKTGKSYERASIVEHLRRHPHDPLTREPLYISELRPNLDLKQACDEFLEENGWAADW</sequence>
<keyword evidence="4" id="KW-0833">Ubl conjugation pathway</keyword>
<dbReference type="SMART" id="SM00028">
    <property type="entry name" value="TPR"/>
    <property type="match status" value="3"/>
</dbReference>
<dbReference type="PROSITE" id="PS50005">
    <property type="entry name" value="TPR"/>
    <property type="match status" value="1"/>
</dbReference>
<gene>
    <name evidence="8" type="ORF">VTJ49DRAFT_7160</name>
</gene>
<dbReference type="PROSITE" id="PS51698">
    <property type="entry name" value="U_BOX"/>
    <property type="match status" value="1"/>
</dbReference>
<dbReference type="InterPro" id="IPR013083">
    <property type="entry name" value="Znf_RING/FYVE/PHD"/>
</dbReference>
<dbReference type="PANTHER" id="PTHR46803">
    <property type="entry name" value="E3 UBIQUITIN-PROTEIN LIGASE CHIP"/>
    <property type="match status" value="1"/>
</dbReference>
<dbReference type="Pfam" id="PF13432">
    <property type="entry name" value="TPR_16"/>
    <property type="match status" value="1"/>
</dbReference>
<evidence type="ECO:0000256" key="6">
    <source>
        <dbReference type="PROSITE-ProRule" id="PRU00339"/>
    </source>
</evidence>
<name>A0ABR3VIX4_HUMIN</name>
<comment type="catalytic activity">
    <reaction evidence="1">
        <text>S-ubiquitinyl-[E2 ubiquitin-conjugating enzyme]-L-cysteine + [acceptor protein]-L-lysine = [E2 ubiquitin-conjugating enzyme]-L-cysteine + N(6)-ubiquitinyl-[acceptor protein]-L-lysine.</text>
        <dbReference type="EC" id="2.3.2.27"/>
    </reaction>
</comment>
<reference evidence="8 9" key="1">
    <citation type="journal article" date="2024" name="Commun. Biol.">
        <title>Comparative genomic analysis of thermophilic fungi reveals convergent evolutionary adaptations and gene losses.</title>
        <authorList>
            <person name="Steindorff A.S."/>
            <person name="Aguilar-Pontes M.V."/>
            <person name="Robinson A.J."/>
            <person name="Andreopoulos B."/>
            <person name="LaButti K."/>
            <person name="Kuo A."/>
            <person name="Mondo S."/>
            <person name="Riley R."/>
            <person name="Otillar R."/>
            <person name="Haridas S."/>
            <person name="Lipzen A."/>
            <person name="Grimwood J."/>
            <person name="Schmutz J."/>
            <person name="Clum A."/>
            <person name="Reid I.D."/>
            <person name="Moisan M.C."/>
            <person name="Butler G."/>
            <person name="Nguyen T.T.M."/>
            <person name="Dewar K."/>
            <person name="Conant G."/>
            <person name="Drula E."/>
            <person name="Henrissat B."/>
            <person name="Hansel C."/>
            <person name="Singer S."/>
            <person name="Hutchinson M.I."/>
            <person name="de Vries R.P."/>
            <person name="Natvig D.O."/>
            <person name="Powell A.J."/>
            <person name="Tsang A."/>
            <person name="Grigoriev I.V."/>
        </authorList>
    </citation>
    <scope>NUCLEOTIDE SEQUENCE [LARGE SCALE GENOMIC DNA]</scope>
    <source>
        <strain evidence="8 9">CBS 620.91</strain>
    </source>
</reference>
<evidence type="ECO:0000313" key="8">
    <source>
        <dbReference type="EMBL" id="KAL1841323.1"/>
    </source>
</evidence>
<evidence type="ECO:0000313" key="9">
    <source>
        <dbReference type="Proteomes" id="UP001583172"/>
    </source>
</evidence>
<protein>
    <recommendedName>
        <fullName evidence="7">U-box domain-containing protein</fullName>
    </recommendedName>
</protein>
<keyword evidence="5" id="KW-0413">Isomerase</keyword>
<evidence type="ECO:0000256" key="3">
    <source>
        <dbReference type="ARBA" id="ARBA00022737"/>
    </source>
</evidence>
<keyword evidence="2" id="KW-0808">Transferase</keyword>
<dbReference type="Gene3D" id="1.25.40.10">
    <property type="entry name" value="Tetratricopeptide repeat domain"/>
    <property type="match status" value="1"/>
</dbReference>
<evidence type="ECO:0000256" key="4">
    <source>
        <dbReference type="ARBA" id="ARBA00022786"/>
    </source>
</evidence>
<accession>A0ABR3VIX4</accession>
<evidence type="ECO:0000256" key="5">
    <source>
        <dbReference type="ARBA" id="ARBA00023110"/>
    </source>
</evidence>
<evidence type="ECO:0000256" key="2">
    <source>
        <dbReference type="ARBA" id="ARBA00022679"/>
    </source>
</evidence>
<dbReference type="SUPFAM" id="SSF57850">
    <property type="entry name" value="RING/U-box"/>
    <property type="match status" value="1"/>
</dbReference>
<keyword evidence="5" id="KW-0697">Rotamase</keyword>
<dbReference type="Pfam" id="PF04564">
    <property type="entry name" value="U-box"/>
    <property type="match status" value="1"/>
</dbReference>
<dbReference type="SMART" id="SM00504">
    <property type="entry name" value="Ubox"/>
    <property type="match status" value="1"/>
</dbReference>
<dbReference type="PANTHER" id="PTHR46803:SF2">
    <property type="entry name" value="E3 UBIQUITIN-PROTEIN LIGASE CHIP"/>
    <property type="match status" value="1"/>
</dbReference>
<proteinExistence type="predicted"/>
<dbReference type="Proteomes" id="UP001583172">
    <property type="component" value="Unassembled WGS sequence"/>
</dbReference>
<evidence type="ECO:0000256" key="1">
    <source>
        <dbReference type="ARBA" id="ARBA00000900"/>
    </source>
</evidence>
<dbReference type="EMBL" id="JAZGSY010000079">
    <property type="protein sequence ID" value="KAL1841323.1"/>
    <property type="molecule type" value="Genomic_DNA"/>
</dbReference>
<dbReference type="InterPro" id="IPR011990">
    <property type="entry name" value="TPR-like_helical_dom_sf"/>
</dbReference>
<keyword evidence="9" id="KW-1185">Reference proteome</keyword>
<dbReference type="Gene3D" id="3.30.40.10">
    <property type="entry name" value="Zinc/RING finger domain, C3HC4 (zinc finger)"/>
    <property type="match status" value="1"/>
</dbReference>
<keyword evidence="6" id="KW-0802">TPR repeat</keyword>